<reference evidence="7 8" key="1">
    <citation type="journal article" date="2023" name="Commun. Biol.">
        <title>Genome analysis of Parmales, the sister group of diatoms, reveals the evolutionary specialization of diatoms from phago-mixotrophs to photoautotrophs.</title>
        <authorList>
            <person name="Ban H."/>
            <person name="Sato S."/>
            <person name="Yoshikawa S."/>
            <person name="Yamada K."/>
            <person name="Nakamura Y."/>
            <person name="Ichinomiya M."/>
            <person name="Sato N."/>
            <person name="Blanc-Mathieu R."/>
            <person name="Endo H."/>
            <person name="Kuwata A."/>
            <person name="Ogata H."/>
        </authorList>
    </citation>
    <scope>NUCLEOTIDE SEQUENCE [LARGE SCALE GENOMIC DNA]</scope>
</reference>
<evidence type="ECO:0000256" key="2">
    <source>
        <dbReference type="ARBA" id="ARBA00010441"/>
    </source>
</evidence>
<feature type="transmembrane region" description="Helical" evidence="6">
    <location>
        <begin position="228"/>
        <end position="249"/>
    </location>
</feature>
<evidence type="ECO:0000313" key="8">
    <source>
        <dbReference type="Proteomes" id="UP001165060"/>
    </source>
</evidence>
<comment type="caution">
    <text evidence="7">The sequence shown here is derived from an EMBL/GenBank/DDBJ whole genome shotgun (WGS) entry which is preliminary data.</text>
</comment>
<keyword evidence="3 5" id="KW-0808">Transferase</keyword>
<evidence type="ECO:0000256" key="5">
    <source>
        <dbReference type="RuleBase" id="RU003750"/>
    </source>
</evidence>
<comment type="similarity">
    <text evidence="2 5">Belongs to the CDP-alcohol phosphatidyltransferase class-I family.</text>
</comment>
<feature type="transmembrane region" description="Helical" evidence="6">
    <location>
        <begin position="51"/>
        <end position="71"/>
    </location>
</feature>
<evidence type="ECO:0000313" key="7">
    <source>
        <dbReference type="EMBL" id="GMI27865.1"/>
    </source>
</evidence>
<dbReference type="InterPro" id="IPR043130">
    <property type="entry name" value="CDP-OH_PTrfase_TM_dom"/>
</dbReference>
<dbReference type="PANTHER" id="PTHR10414:SF37">
    <property type="entry name" value="BB IN A BOXCAR, ISOFORM C"/>
    <property type="match status" value="1"/>
</dbReference>
<evidence type="ECO:0000256" key="1">
    <source>
        <dbReference type="ARBA" id="ARBA00004370"/>
    </source>
</evidence>
<dbReference type="Pfam" id="PF01066">
    <property type="entry name" value="CDP-OH_P_transf"/>
    <property type="match status" value="1"/>
</dbReference>
<proteinExistence type="inferred from homology"/>
<keyword evidence="8" id="KW-1185">Reference proteome</keyword>
<dbReference type="PANTHER" id="PTHR10414">
    <property type="entry name" value="ETHANOLAMINEPHOSPHOTRANSFERASE"/>
    <property type="match status" value="1"/>
</dbReference>
<comment type="subcellular location">
    <subcellularLocation>
        <location evidence="1">Membrane</location>
    </subcellularLocation>
</comment>
<keyword evidence="6" id="KW-0812">Transmembrane</keyword>
<feature type="transmembrane region" description="Helical" evidence="6">
    <location>
        <begin position="255"/>
        <end position="274"/>
    </location>
</feature>
<protein>
    <recommendedName>
        <fullName evidence="9">Ethanolaminephosphotransferase</fullName>
    </recommendedName>
</protein>
<dbReference type="PIRSF" id="PIRSF015665">
    <property type="entry name" value="CHOPT"/>
    <property type="match status" value="1"/>
</dbReference>
<name>A0ABQ6ML20_9STRA</name>
<accession>A0ABQ6ML20</accession>
<keyword evidence="4 6" id="KW-0472">Membrane</keyword>
<sequence>MGYYVGPSGVAALKSYRYSGSDLSLTYKYVLSPLAQRCVDWLTPLWLAPNAITSLGLLWMVAAYGIMQFYAPTFSESLSPLGSVAPGDVPAETGAVPRWVYLFNAVAMVLYQTLDNMDGKQARRTGSSSPLGMLFDHGCDAVNSPMGSINWCVAMGIGPAVPLVLFWTLIASAIPFYVATWEEFYTGALVLPVINGPSEGLLLGASLSVVSFLHGPQFWHSYTFWDGFVGPAAGLAASAAPAVAGYLPAAGVRNYEVVILAAAICALQEMLLKSAGIVHNYGLRPLLNLFPFLSLLFCCVFCHVMQPGLVVENPRFCMLLFGVNFVEMVSGLMLDHMIHHKFKWIRSTMIPFYVFSALLAYDHYVSPIVAYKDVETYLFMYLSGAAAHLAFKLAVVTEEICEALDIWCFDIVTPRGGKGVAASTRSKKRL</sequence>
<gene>
    <name evidence="7" type="ORF">TeGR_g15195</name>
</gene>
<evidence type="ECO:0000256" key="4">
    <source>
        <dbReference type="ARBA" id="ARBA00023136"/>
    </source>
</evidence>
<feature type="transmembrane region" description="Helical" evidence="6">
    <location>
        <begin position="350"/>
        <end position="371"/>
    </location>
</feature>
<dbReference type="EMBL" id="BRYB01001532">
    <property type="protein sequence ID" value="GMI27865.1"/>
    <property type="molecule type" value="Genomic_DNA"/>
</dbReference>
<dbReference type="Gene3D" id="1.20.120.1760">
    <property type="match status" value="1"/>
</dbReference>
<feature type="transmembrane region" description="Helical" evidence="6">
    <location>
        <begin position="318"/>
        <end position="338"/>
    </location>
</feature>
<evidence type="ECO:0008006" key="9">
    <source>
        <dbReference type="Google" id="ProtNLM"/>
    </source>
</evidence>
<evidence type="ECO:0000256" key="6">
    <source>
        <dbReference type="SAM" id="Phobius"/>
    </source>
</evidence>
<dbReference type="PROSITE" id="PS00379">
    <property type="entry name" value="CDP_ALCOHOL_P_TRANSF"/>
    <property type="match status" value="1"/>
</dbReference>
<organism evidence="7 8">
    <name type="scientific">Tetraparma gracilis</name>
    <dbReference type="NCBI Taxonomy" id="2962635"/>
    <lineage>
        <taxon>Eukaryota</taxon>
        <taxon>Sar</taxon>
        <taxon>Stramenopiles</taxon>
        <taxon>Ochrophyta</taxon>
        <taxon>Bolidophyceae</taxon>
        <taxon>Parmales</taxon>
        <taxon>Triparmaceae</taxon>
        <taxon>Tetraparma</taxon>
    </lineage>
</organism>
<feature type="transmembrane region" description="Helical" evidence="6">
    <location>
        <begin position="151"/>
        <end position="178"/>
    </location>
</feature>
<keyword evidence="6" id="KW-1133">Transmembrane helix</keyword>
<feature type="transmembrane region" description="Helical" evidence="6">
    <location>
        <begin position="286"/>
        <end position="306"/>
    </location>
</feature>
<dbReference type="Proteomes" id="UP001165060">
    <property type="component" value="Unassembled WGS sequence"/>
</dbReference>
<evidence type="ECO:0000256" key="3">
    <source>
        <dbReference type="ARBA" id="ARBA00022679"/>
    </source>
</evidence>
<dbReference type="InterPro" id="IPR014472">
    <property type="entry name" value="CHOPT"/>
</dbReference>
<dbReference type="InterPro" id="IPR000462">
    <property type="entry name" value="CDP-OH_P_trans"/>
</dbReference>
<dbReference type="InterPro" id="IPR048254">
    <property type="entry name" value="CDP_ALCOHOL_P_TRANSF_CS"/>
</dbReference>